<dbReference type="PANTHER" id="PTHR39210">
    <property type="entry name" value="HEPARIN-SULFATE LYASE"/>
    <property type="match status" value="1"/>
</dbReference>
<evidence type="ECO:0000256" key="4">
    <source>
        <dbReference type="ARBA" id="ARBA00023239"/>
    </source>
</evidence>
<dbReference type="RefSeq" id="WP_069153024.1">
    <property type="nucleotide sequence ID" value="NZ_MCGH01000002.1"/>
</dbReference>
<evidence type="ECO:0000259" key="5">
    <source>
        <dbReference type="Pfam" id="PF07940"/>
    </source>
</evidence>
<gene>
    <name evidence="7" type="primary">hepC_3</name>
    <name evidence="7" type="ORF">BEI61_03245</name>
</gene>
<dbReference type="AlphaFoldDB" id="A0A1E3AF35"/>
<dbReference type="Proteomes" id="UP000094067">
    <property type="component" value="Unassembled WGS sequence"/>
</dbReference>
<dbReference type="InterPro" id="IPR031680">
    <property type="entry name" value="Hepar_II_III_N"/>
</dbReference>
<dbReference type="EC" id="4.2.2.8" evidence="7"/>
<dbReference type="InterPro" id="IPR012480">
    <property type="entry name" value="Hepar_II_III_C"/>
</dbReference>
<organism evidence="7 8">
    <name type="scientific">Eisenbergiella tayi</name>
    <dbReference type="NCBI Taxonomy" id="1432052"/>
    <lineage>
        <taxon>Bacteria</taxon>
        <taxon>Bacillati</taxon>
        <taxon>Bacillota</taxon>
        <taxon>Clostridia</taxon>
        <taxon>Lachnospirales</taxon>
        <taxon>Lachnospiraceae</taxon>
        <taxon>Eisenbergiella</taxon>
    </lineage>
</organism>
<dbReference type="GO" id="GO:0042597">
    <property type="term" value="C:periplasmic space"/>
    <property type="evidence" value="ECO:0007669"/>
    <property type="project" value="UniProtKB-SubCell"/>
</dbReference>
<accession>A0A1E3AF35</accession>
<sequence>MRMEQYFDRPDSCYFVPDPEWAASYSRENWEKEVKHILRVADEVCENTFLFDLDWDMERTCEPVTFREDVDWCCIPDEDPEFVWQFNRHRFFICLGQAWQLTGDEKYVRNFLRLIHDWMDRIPMEGIMQMGPWRMLETGLRGETWTKAIRYFRNSSLLTEEFIDKFAGYLRLHAKRLEEKGGDERLQSNWCILESSGLFEIAMALPQDEDTRRWASLALRRIRDSVRVQVYEDGSQWEQSPMYHNEVFHCLCCVVYLARANGIRLDPGLEETVHRMALADVIWRKPDGCQFIQGDSDEVDLRDKITMGAWLFRDPVLKYAGFDRMDFEGAWDFGRKASLEYRSLPAEKPGFTSACLKDSGNYYLRESWEENANLLHFTCGAMSTGHCHGDKLHVDLVLNGEDVLVDGGRSTYKDILLRFELKGNMGHNTTIVDKKPFTTFTDSWDTRKLSLPVNRSFHTGKKAEFVQGGHLGYISEGIFVNRRIIWIKPDIYLINDQFYASGEHEYRQYFHFAPEGSVLEENGLLTFRGKKNAAFFQFLTEGVSLEEYSGIISRHYNQCEENVCVRASLKKEGFASMITVINGGDSLAEAVQAELLDTWSHTRFINLNETEVQAVKITAGRRRYVVILCHNELFHSSDAVIAGDCFGVGNVCVFDVSDVKEGERCYGGEVLHV</sequence>
<dbReference type="Pfam" id="PF16889">
    <property type="entry name" value="Hepar_II_III_N"/>
    <property type="match status" value="1"/>
</dbReference>
<dbReference type="Gene3D" id="2.70.98.70">
    <property type="match status" value="1"/>
</dbReference>
<evidence type="ECO:0000259" key="6">
    <source>
        <dbReference type="Pfam" id="PF16889"/>
    </source>
</evidence>
<evidence type="ECO:0000256" key="1">
    <source>
        <dbReference type="ARBA" id="ARBA00004418"/>
    </source>
</evidence>
<evidence type="ECO:0000313" key="7">
    <source>
        <dbReference type="EMBL" id="ODM07355.1"/>
    </source>
</evidence>
<feature type="domain" description="Heparinase II/III-like C-terminal" evidence="5">
    <location>
        <begin position="355"/>
        <end position="558"/>
    </location>
</feature>
<dbReference type="SUPFAM" id="SSF48230">
    <property type="entry name" value="Chondroitin AC/alginate lyase"/>
    <property type="match status" value="1"/>
</dbReference>
<dbReference type="InterPro" id="IPR008929">
    <property type="entry name" value="Chondroitin_lyas"/>
</dbReference>
<proteinExistence type="predicted"/>
<keyword evidence="4 7" id="KW-0456">Lyase</keyword>
<dbReference type="EMBL" id="MCGH01000002">
    <property type="protein sequence ID" value="ODM07355.1"/>
    <property type="molecule type" value="Genomic_DNA"/>
</dbReference>
<reference evidence="7 8" key="1">
    <citation type="submission" date="2016-07" db="EMBL/GenBank/DDBJ databases">
        <title>Characterization of isolates of Eisenbergiella tayi derived from blood cultures, using whole genome sequencing.</title>
        <authorList>
            <person name="Burdz T."/>
            <person name="Wiebe D."/>
            <person name="Huynh C."/>
            <person name="Bernard K."/>
        </authorList>
    </citation>
    <scope>NUCLEOTIDE SEQUENCE [LARGE SCALE GENOMIC DNA]</scope>
    <source>
        <strain evidence="7 8">NML 110608</strain>
    </source>
</reference>
<dbReference type="Pfam" id="PF07940">
    <property type="entry name" value="Hepar_II_III_C"/>
    <property type="match status" value="1"/>
</dbReference>
<protein>
    <submittedName>
        <fullName evidence="7">Heparin-sulfate lyase</fullName>
        <ecNumber evidence="7">4.2.2.8</ecNumber>
    </submittedName>
</protein>
<evidence type="ECO:0000313" key="8">
    <source>
        <dbReference type="Proteomes" id="UP000094067"/>
    </source>
</evidence>
<dbReference type="GO" id="GO:0015021">
    <property type="term" value="F:heparin-sulfate lyase activity"/>
    <property type="evidence" value="ECO:0007669"/>
    <property type="project" value="UniProtKB-EC"/>
</dbReference>
<dbReference type="PATRIC" id="fig|1432052.4.peg.3615"/>
<feature type="domain" description="Heparin-sulfate lyase N-terminal" evidence="6">
    <location>
        <begin position="51"/>
        <end position="305"/>
    </location>
</feature>
<keyword evidence="3" id="KW-0574">Periplasm</keyword>
<comment type="caution">
    <text evidence="7">The sequence shown here is derived from an EMBL/GenBank/DDBJ whole genome shotgun (WGS) entry which is preliminary data.</text>
</comment>
<evidence type="ECO:0000256" key="3">
    <source>
        <dbReference type="ARBA" id="ARBA00022764"/>
    </source>
</evidence>
<name>A0A1E3AF35_9FIRM</name>
<evidence type="ECO:0000256" key="2">
    <source>
        <dbReference type="ARBA" id="ARBA00022729"/>
    </source>
</evidence>
<comment type="subcellular location">
    <subcellularLocation>
        <location evidence="1">Periplasm</location>
    </subcellularLocation>
</comment>
<dbReference type="Gene3D" id="1.50.10.100">
    <property type="entry name" value="Chondroitin AC/alginate lyase"/>
    <property type="match status" value="1"/>
</dbReference>
<dbReference type="PANTHER" id="PTHR39210:SF1">
    <property type="entry name" value="HEPARIN-SULFATE LYASE"/>
    <property type="match status" value="1"/>
</dbReference>
<keyword evidence="2" id="KW-0732">Signal</keyword>